<dbReference type="GO" id="GO:0005886">
    <property type="term" value="C:plasma membrane"/>
    <property type="evidence" value="ECO:0007669"/>
    <property type="project" value="TreeGrafter"/>
</dbReference>
<dbReference type="PANTHER" id="PTHR23268:SF54">
    <property type="entry name" value="T CELL RECEPTOR BETA VARIABLE 24-1"/>
    <property type="match status" value="1"/>
</dbReference>
<dbReference type="GO" id="GO:0002376">
    <property type="term" value="P:immune system process"/>
    <property type="evidence" value="ECO:0007669"/>
    <property type="project" value="UniProtKB-KW"/>
</dbReference>
<dbReference type="HOGENOM" id="CLU_077975_9_2_1"/>
<reference evidence="5" key="2">
    <citation type="submission" date="2025-08" db="UniProtKB">
        <authorList>
            <consortium name="Ensembl"/>
        </authorList>
    </citation>
    <scope>IDENTIFICATION</scope>
</reference>
<dbReference type="InterPro" id="IPR050413">
    <property type="entry name" value="TCR_beta_variable"/>
</dbReference>
<dbReference type="InterPro" id="IPR013106">
    <property type="entry name" value="Ig_V-set"/>
</dbReference>
<dbReference type="InParanoid" id="G1Q442"/>
<dbReference type="Pfam" id="PF07686">
    <property type="entry name" value="V-set"/>
    <property type="match status" value="1"/>
</dbReference>
<keyword evidence="6" id="KW-1185">Reference proteome</keyword>
<reference evidence="5 6" key="1">
    <citation type="journal article" date="2011" name="Nature">
        <title>A high-resolution map of human evolutionary constraint using 29 mammals.</title>
        <authorList>
            <person name="Lindblad-Toh K."/>
            <person name="Garber M."/>
            <person name="Zuk O."/>
            <person name="Lin M.F."/>
            <person name="Parker B.J."/>
            <person name="Washietl S."/>
            <person name="Kheradpour P."/>
            <person name="Ernst J."/>
            <person name="Jordan G."/>
            <person name="Mauceli E."/>
            <person name="Ward L.D."/>
            <person name="Lowe C.B."/>
            <person name="Holloway A.K."/>
            <person name="Clamp M."/>
            <person name="Gnerre S."/>
            <person name="Alfoldi J."/>
            <person name="Beal K."/>
            <person name="Chang J."/>
            <person name="Clawson H."/>
            <person name="Cuff J."/>
            <person name="Di Palma F."/>
            <person name="Fitzgerald S."/>
            <person name="Flicek P."/>
            <person name="Guttman M."/>
            <person name="Hubisz M.J."/>
            <person name="Jaffe D.B."/>
            <person name="Jungreis I."/>
            <person name="Kent W.J."/>
            <person name="Kostka D."/>
            <person name="Lara M."/>
            <person name="Martins A.L."/>
            <person name="Massingham T."/>
            <person name="Moltke I."/>
            <person name="Raney B.J."/>
            <person name="Rasmussen M.D."/>
            <person name="Robinson J."/>
            <person name="Stark A."/>
            <person name="Vilella A.J."/>
            <person name="Wen J."/>
            <person name="Xie X."/>
            <person name="Zody M.C."/>
            <person name="Baldwin J."/>
            <person name="Bloom T."/>
            <person name="Chin C.W."/>
            <person name="Heiman D."/>
            <person name="Nicol R."/>
            <person name="Nusbaum C."/>
            <person name="Young S."/>
            <person name="Wilkinson J."/>
            <person name="Worley K.C."/>
            <person name="Kovar C.L."/>
            <person name="Muzny D.M."/>
            <person name="Gibbs R.A."/>
            <person name="Cree A."/>
            <person name="Dihn H.H."/>
            <person name="Fowler G."/>
            <person name="Jhangiani S."/>
            <person name="Joshi V."/>
            <person name="Lee S."/>
            <person name="Lewis L.R."/>
            <person name="Nazareth L.V."/>
            <person name="Okwuonu G."/>
            <person name="Santibanez J."/>
            <person name="Warren W.C."/>
            <person name="Mardis E.R."/>
            <person name="Weinstock G.M."/>
            <person name="Wilson R.K."/>
            <person name="Delehaunty K."/>
            <person name="Dooling D."/>
            <person name="Fronik C."/>
            <person name="Fulton L."/>
            <person name="Fulton B."/>
            <person name="Graves T."/>
            <person name="Minx P."/>
            <person name="Sodergren E."/>
            <person name="Birney E."/>
            <person name="Margulies E.H."/>
            <person name="Herrero J."/>
            <person name="Green E.D."/>
            <person name="Haussler D."/>
            <person name="Siepel A."/>
            <person name="Goldman N."/>
            <person name="Pollard K.S."/>
            <person name="Pedersen J.S."/>
            <person name="Lander E.S."/>
            <person name="Kellis M."/>
        </authorList>
    </citation>
    <scope>NUCLEOTIDE SEQUENCE [LARGE SCALE GENOMIC DNA]</scope>
</reference>
<dbReference type="EMBL" id="AAPE02029192">
    <property type="status" value="NOT_ANNOTATED_CDS"/>
    <property type="molecule type" value="Genomic_DNA"/>
</dbReference>
<feature type="domain" description="Ig-like" evidence="4">
    <location>
        <begin position="18"/>
        <end position="110"/>
    </location>
</feature>
<dbReference type="InterPro" id="IPR013783">
    <property type="entry name" value="Ig-like_fold"/>
</dbReference>
<dbReference type="FunCoup" id="G1Q442">
    <property type="interactions" value="33"/>
</dbReference>
<dbReference type="GO" id="GO:0007166">
    <property type="term" value="P:cell surface receptor signaling pathway"/>
    <property type="evidence" value="ECO:0007669"/>
    <property type="project" value="TreeGrafter"/>
</dbReference>
<dbReference type="SMART" id="SM00406">
    <property type="entry name" value="IGv"/>
    <property type="match status" value="1"/>
</dbReference>
<evidence type="ECO:0000313" key="6">
    <source>
        <dbReference type="Proteomes" id="UP000001074"/>
    </source>
</evidence>
<evidence type="ECO:0000256" key="2">
    <source>
        <dbReference type="ARBA" id="ARBA00022859"/>
    </source>
</evidence>
<dbReference type="Ensembl" id="ENSMLUT00000022262.1">
    <property type="protein sequence ID" value="ENSMLUP00000018475.1"/>
    <property type="gene ID" value="ENSMLUG00000023011.1"/>
</dbReference>
<keyword evidence="2" id="KW-0391">Immunity</keyword>
<organism evidence="5 6">
    <name type="scientific">Myotis lucifugus</name>
    <name type="common">Little brown bat</name>
    <dbReference type="NCBI Taxonomy" id="59463"/>
    <lineage>
        <taxon>Eukaryota</taxon>
        <taxon>Metazoa</taxon>
        <taxon>Chordata</taxon>
        <taxon>Craniata</taxon>
        <taxon>Vertebrata</taxon>
        <taxon>Euteleostomi</taxon>
        <taxon>Mammalia</taxon>
        <taxon>Eutheria</taxon>
        <taxon>Laurasiatheria</taxon>
        <taxon>Chiroptera</taxon>
        <taxon>Yangochiroptera</taxon>
        <taxon>Vespertilionidae</taxon>
        <taxon>Myotis</taxon>
    </lineage>
</organism>
<dbReference type="OMA" id="CATRDFH"/>
<reference evidence="5" key="3">
    <citation type="submission" date="2025-09" db="UniProtKB">
        <authorList>
            <consortium name="Ensembl"/>
        </authorList>
    </citation>
    <scope>IDENTIFICATION</scope>
</reference>
<proteinExistence type="predicted"/>
<dbReference type="InterPro" id="IPR036179">
    <property type="entry name" value="Ig-like_dom_sf"/>
</dbReference>
<dbReference type="Proteomes" id="UP000001074">
    <property type="component" value="Unassembled WGS sequence"/>
</dbReference>
<feature type="chain" id="PRO_5003419498" evidence="3">
    <location>
        <begin position="19"/>
        <end position="110"/>
    </location>
</feature>
<evidence type="ECO:0000256" key="1">
    <source>
        <dbReference type="ARBA" id="ARBA00022729"/>
    </source>
</evidence>
<protein>
    <submittedName>
        <fullName evidence="5">T cell receptor beta variable 24-1</fullName>
    </submittedName>
</protein>
<evidence type="ECO:0000313" key="5">
    <source>
        <dbReference type="Ensembl" id="ENSMLUP00000018475.1"/>
    </source>
</evidence>
<dbReference type="InterPro" id="IPR007110">
    <property type="entry name" value="Ig-like_dom"/>
</dbReference>
<gene>
    <name evidence="5" type="primary">TRBV24-1</name>
</gene>
<dbReference type="eggNOG" id="ENOG502SA48">
    <property type="taxonomic scope" value="Eukaryota"/>
</dbReference>
<dbReference type="AlphaFoldDB" id="G1Q442"/>
<dbReference type="PANTHER" id="PTHR23268">
    <property type="entry name" value="T-CELL RECEPTOR BETA CHAIN"/>
    <property type="match status" value="1"/>
</dbReference>
<dbReference type="SUPFAM" id="SSF48726">
    <property type="entry name" value="Immunoglobulin"/>
    <property type="match status" value="1"/>
</dbReference>
<dbReference type="GeneTree" id="ENSGT00940000162480"/>
<keyword evidence="1 3" id="KW-0732">Signal</keyword>
<name>G1Q442_MYOLU</name>
<evidence type="ECO:0000259" key="4">
    <source>
        <dbReference type="PROSITE" id="PS50835"/>
    </source>
</evidence>
<feature type="signal peptide" evidence="3">
    <location>
        <begin position="1"/>
        <end position="18"/>
    </location>
</feature>
<dbReference type="Gene3D" id="2.60.40.10">
    <property type="entry name" value="Immunoglobulins"/>
    <property type="match status" value="1"/>
</dbReference>
<dbReference type="PROSITE" id="PS50835">
    <property type="entry name" value="IG_LIKE"/>
    <property type="match status" value="1"/>
</dbReference>
<accession>G1Q442</accession>
<sequence length="110" mass="12534">MLLCCVAFCLLGTGYIDAGVSQTPRNKIAETGNSIILECSQNEDHDYMYWYRQDPGLGLRLIYYSYSDKIYKGDVHNGYSASRKEHKKFPLFLKAASPNQTAVYFCTSRL</sequence>
<evidence type="ECO:0000256" key="3">
    <source>
        <dbReference type="SAM" id="SignalP"/>
    </source>
</evidence>
<dbReference type="STRING" id="59463.ENSMLUP00000018475"/>